<reference evidence="3" key="1">
    <citation type="journal article" date="2014" name="Int. J. Syst. Evol. Microbiol.">
        <title>Complete genome of a new Firmicutes species belonging to the dominant human colonic microbiota ('Ruminococcus bicirculans') reveals two chromosomes and a selective capacity to utilize plant glucans.</title>
        <authorList>
            <consortium name="NISC Comparative Sequencing Program"/>
            <person name="Wegmann U."/>
            <person name="Louis P."/>
            <person name="Goesmann A."/>
            <person name="Henrissat B."/>
            <person name="Duncan S.H."/>
            <person name="Flint H.J."/>
        </authorList>
    </citation>
    <scope>NUCLEOTIDE SEQUENCE</scope>
    <source>
        <strain evidence="3">NBRC 107169</strain>
    </source>
</reference>
<reference evidence="3" key="2">
    <citation type="submission" date="2023-01" db="EMBL/GenBank/DDBJ databases">
        <title>Draft genome sequence of Maritalea porphyrae strain NBRC 107169.</title>
        <authorList>
            <person name="Sun Q."/>
            <person name="Mori K."/>
        </authorList>
    </citation>
    <scope>NUCLEOTIDE SEQUENCE</scope>
    <source>
        <strain evidence="3">NBRC 107169</strain>
    </source>
</reference>
<dbReference type="InterPro" id="IPR000835">
    <property type="entry name" value="HTH_MarR-typ"/>
</dbReference>
<dbReference type="Pfam" id="PF00480">
    <property type="entry name" value="ROK"/>
    <property type="match status" value="1"/>
</dbReference>
<evidence type="ECO:0000259" key="2">
    <source>
        <dbReference type="Pfam" id="PF01047"/>
    </source>
</evidence>
<dbReference type="InterPro" id="IPR000600">
    <property type="entry name" value="ROK"/>
</dbReference>
<dbReference type="InterPro" id="IPR049874">
    <property type="entry name" value="ROK_cs"/>
</dbReference>
<proteinExistence type="inferred from homology"/>
<protein>
    <submittedName>
        <fullName evidence="3">Xylose operon repressor</fullName>
    </submittedName>
</protein>
<sequence length="409" mass="44309">MFDQEGYAVLGEQRTLGRRALLAQIRKSGPVPRIELSEQTGISRATVTTVTAELIERGLVEEIPVEPKGKDLKRGRPKVDLKIRGSAFYVAGAKLANKSVAIVIANFEGTVISEYEQALDTTTYAAKDLVDVFANHLHHACDNASIKLSQISAIGVGLAGIVDASLGVVRWSPSLIERNVELKKLLSDKLKKPTFIDNDANLVAKAEQHFGMGKGVSDFIVVTIENGVGMGIVLGDELYRGTRGCGAEFGHTKVHLDGALCRCGQRGCLEAYVADYALLRERSLGQDISENEATQEGMAKLIESAKNGDRTAQSILQRAARMFALGLSNLVNIFDPQLIILSGERMQLDFLYADDVLESIKETVVQVDAPPPQIVVHKWGDMMWATGAAAYAIEGLTELELRGMSENAA</sequence>
<comment type="similarity">
    <text evidence="1">Belongs to the ROK (NagC/XylR) family.</text>
</comment>
<dbReference type="Pfam" id="PF01047">
    <property type="entry name" value="MarR"/>
    <property type="match status" value="1"/>
</dbReference>
<dbReference type="EMBL" id="BSNI01000001">
    <property type="protein sequence ID" value="GLQ15901.1"/>
    <property type="molecule type" value="Genomic_DNA"/>
</dbReference>
<dbReference type="SUPFAM" id="SSF46785">
    <property type="entry name" value="Winged helix' DNA-binding domain"/>
    <property type="match status" value="1"/>
</dbReference>
<dbReference type="SUPFAM" id="SSF53067">
    <property type="entry name" value="Actin-like ATPase domain"/>
    <property type="match status" value="1"/>
</dbReference>
<evidence type="ECO:0000313" key="3">
    <source>
        <dbReference type="EMBL" id="GLQ15901.1"/>
    </source>
</evidence>
<keyword evidence="4" id="KW-1185">Reference proteome</keyword>
<gene>
    <name evidence="3" type="primary">xylR</name>
    <name evidence="3" type="ORF">GCM10007879_01500</name>
</gene>
<feature type="domain" description="HTH marR-type" evidence="2">
    <location>
        <begin position="20"/>
        <end position="61"/>
    </location>
</feature>
<dbReference type="InterPro" id="IPR043129">
    <property type="entry name" value="ATPase_NBD"/>
</dbReference>
<dbReference type="InterPro" id="IPR036390">
    <property type="entry name" value="WH_DNA-bd_sf"/>
</dbReference>
<dbReference type="Proteomes" id="UP001161405">
    <property type="component" value="Unassembled WGS sequence"/>
</dbReference>
<dbReference type="PANTHER" id="PTHR18964">
    <property type="entry name" value="ROK (REPRESSOR, ORF, KINASE) FAMILY"/>
    <property type="match status" value="1"/>
</dbReference>
<dbReference type="Gene3D" id="1.10.10.10">
    <property type="entry name" value="Winged helix-like DNA-binding domain superfamily/Winged helix DNA-binding domain"/>
    <property type="match status" value="1"/>
</dbReference>
<dbReference type="InterPro" id="IPR036388">
    <property type="entry name" value="WH-like_DNA-bd_sf"/>
</dbReference>
<dbReference type="PANTHER" id="PTHR18964:SF149">
    <property type="entry name" value="BIFUNCTIONAL UDP-N-ACETYLGLUCOSAMINE 2-EPIMERASE_N-ACETYLMANNOSAMINE KINASE"/>
    <property type="match status" value="1"/>
</dbReference>
<dbReference type="RefSeq" id="WP_284361031.1">
    <property type="nucleotide sequence ID" value="NZ_BSNI01000001.1"/>
</dbReference>
<dbReference type="CDD" id="cd24073">
    <property type="entry name" value="ASKHA_ATPase_ROK_CYANR"/>
    <property type="match status" value="1"/>
</dbReference>
<evidence type="ECO:0000256" key="1">
    <source>
        <dbReference type="ARBA" id="ARBA00006479"/>
    </source>
</evidence>
<evidence type="ECO:0000313" key="4">
    <source>
        <dbReference type="Proteomes" id="UP001161405"/>
    </source>
</evidence>
<accession>A0ABQ5ULI4</accession>
<dbReference type="PROSITE" id="PS01125">
    <property type="entry name" value="ROK"/>
    <property type="match status" value="1"/>
</dbReference>
<comment type="caution">
    <text evidence="3">The sequence shown here is derived from an EMBL/GenBank/DDBJ whole genome shotgun (WGS) entry which is preliminary data.</text>
</comment>
<dbReference type="Gene3D" id="3.30.420.40">
    <property type="match status" value="2"/>
</dbReference>
<name>A0ABQ5ULI4_9HYPH</name>
<organism evidence="3 4">
    <name type="scientific">Maritalea porphyrae</name>
    <dbReference type="NCBI Taxonomy" id="880732"/>
    <lineage>
        <taxon>Bacteria</taxon>
        <taxon>Pseudomonadati</taxon>
        <taxon>Pseudomonadota</taxon>
        <taxon>Alphaproteobacteria</taxon>
        <taxon>Hyphomicrobiales</taxon>
        <taxon>Devosiaceae</taxon>
        <taxon>Maritalea</taxon>
    </lineage>
</organism>